<evidence type="ECO:0000256" key="7">
    <source>
        <dbReference type="ARBA" id="ARBA00022801"/>
    </source>
</evidence>
<dbReference type="SMART" id="SM00128">
    <property type="entry name" value="IPPc"/>
    <property type="match status" value="1"/>
</dbReference>
<keyword evidence="7" id="KW-0378">Hydrolase</keyword>
<dbReference type="PANTHER" id="PTHR11200:SF257">
    <property type="entry name" value="PHOSPHOINOSITIDE 5-PHOSPHATASE"/>
    <property type="match status" value="1"/>
</dbReference>
<dbReference type="EC" id="3.1.3.36" evidence="4"/>
<evidence type="ECO:0000259" key="10">
    <source>
        <dbReference type="PROSITE" id="PS50275"/>
    </source>
</evidence>
<dbReference type="GO" id="GO:0043813">
    <property type="term" value="F:phosphatidylinositol-3,5-bisphosphate 5-phosphatase activity"/>
    <property type="evidence" value="ECO:0007669"/>
    <property type="project" value="TreeGrafter"/>
</dbReference>
<feature type="compositionally biased region" description="Low complexity" evidence="9">
    <location>
        <begin position="1144"/>
        <end position="1166"/>
    </location>
</feature>
<name>A0A9P8YCG9_9PEZI</name>
<protein>
    <recommendedName>
        <fullName evidence="4">phosphoinositide 5-phosphatase</fullName>
        <ecNumber evidence="4">3.1.3.36</ecNumber>
    </recommendedName>
</protein>
<feature type="region of interest" description="Disordered" evidence="9">
    <location>
        <begin position="1"/>
        <end position="23"/>
    </location>
</feature>
<keyword evidence="6" id="KW-0963">Cytoplasm</keyword>
<dbReference type="RefSeq" id="XP_046015468.1">
    <property type="nucleotide sequence ID" value="XM_046149717.1"/>
</dbReference>
<dbReference type="GO" id="GO:0005737">
    <property type="term" value="C:cytoplasm"/>
    <property type="evidence" value="ECO:0007669"/>
    <property type="project" value="UniProtKB-SubCell"/>
</dbReference>
<sequence length="1326" mass="146196">MEQHHIAGPPTGTTSIPSSEKSSQLLIRDYPHRAIAIATPTHALILRHSSTTSEAINDGLLATVPSARPRTDNHTAKCMVEFAPVTKSLLADFRPLTPRPVYGTLGLISIDQDVFLCVVTHATRVAQLRPGETVERIVSVNFFCLNSAAYDNVYLLNPYDTETADSASVYGQNLARREGEIEYPYQELQKLLSNGSFYYSTDFDLTNRLQDRPVDSDTFNIDNFDDAFLWNSFMVNPLLRFRSRLRPHEREALDASRILTSAIRGFCLTMTIPQSAAPLRAANTGRPSFLTVVSRLSCQRAGTRFNSRGIDDDGHVANFVETETIYWSPTGVLFSYAQVRGSVPVFWEQAAGLIPGQQKITVTRSADGAQPAFDRHFEELEQSYGAVHVVNLLSATKPEEAQLTQLYHYGIRHSPLSRTGTTQDADHALLRHTDYDFHAETRATGYEAARGIRQYIENSADGFAYYLAEETDDMYETGGELGDRRRLVVVLQQEGIFRTNCLDCLDRTNLIQTLISQLAVESFLNHRGEYAASDFWMRHSTLWADNGDALSRIYAGTGALKTSFTRHGKMSLAGAFADARKSATRLYINNFADKARQNTIDLLLGRLVGQAPVLLFDPISDFISNELAKRSNEYSSTETVNIWVGTFNLNGKTTGIQDDLSPWLFPPELGSEQPEIVVVGFQEIVELSAQQIMNSDPTRKQQWEKAIKTALNRRADELNGERYVLLRSGQLVGAALCIFVKSSALPKIKNVEGSVKKTGMSGIAGNKGAVGIRMEYANTQICFVTAHLAAGFANYDERNRDYATIDHGLRFQRNRGIVDHDTVIWLGDFNYRVGLTYERAMELVRRRDIEKLYENDQLNLQMVAGLSFPHYSEARITFMPTYKFDIGTDRYDTSEKARIPAWTDRILRKGTNIRQLCYNSADLRFSDHRPVYATFQCTVSIVDEARRDKLSRQLYERRRAEVGQSVANLLSEDSDEDEDLIGYDPIEPGLPPASSDQQRWWLDNGKMAQSTIAPPKSSGNNQEDSVMTLNPKRPANPFTPTEEPDWVAVPRSNSRLSSFSSLSSSPYEHVGHSMQLAASASTIPPRKLPPPFDSTKLAGQTGRMQLADDTPATRQRVEVAPPPPPRRTTGAQINAVPAAPLSTTSVGSSESVPLSSTGSSTATQGGNKSKPPPVARKPAHLSTTSPATSPRLSEATMTGDPGKTSPLRPPSGKISDLTSRLQATGQGHLTGGMQRTTSFPLKGTAPGTGHHPGPTSPPGGVSLPGLGQLERKAVPPRRAGTFAGSDAQAAYQQHQPAGRSIPRKPIDLLDSDEGSDMNGWETLKPT</sequence>
<feature type="region of interest" description="Disordered" evidence="9">
    <location>
        <begin position="971"/>
        <end position="997"/>
    </location>
</feature>
<dbReference type="GO" id="GO:0016020">
    <property type="term" value="C:membrane"/>
    <property type="evidence" value="ECO:0007669"/>
    <property type="project" value="TreeGrafter"/>
</dbReference>
<gene>
    <name evidence="11" type="ORF">B0I36DRAFT_239798</name>
</gene>
<dbReference type="Gene3D" id="3.60.10.10">
    <property type="entry name" value="Endonuclease/exonuclease/phosphatase"/>
    <property type="match status" value="1"/>
</dbReference>
<comment type="similarity">
    <text evidence="3">In the central section; belongs to the inositol 1,4,5-trisphosphate 5-phosphatase family.</text>
</comment>
<dbReference type="InterPro" id="IPR046985">
    <property type="entry name" value="IP5"/>
</dbReference>
<comment type="caution">
    <text evidence="11">The sequence shown here is derived from an EMBL/GenBank/DDBJ whole genome shotgun (WGS) entry which is preliminary data.</text>
</comment>
<feature type="region of interest" description="Disordered" evidence="9">
    <location>
        <begin position="1009"/>
        <end position="1049"/>
    </location>
</feature>
<dbReference type="GeneID" id="70179263"/>
<dbReference type="EMBL" id="JAGTJQ010000003">
    <property type="protein sequence ID" value="KAH7035375.1"/>
    <property type="molecule type" value="Genomic_DNA"/>
</dbReference>
<dbReference type="InterPro" id="IPR000300">
    <property type="entry name" value="IPPc"/>
</dbReference>
<keyword evidence="8" id="KW-0653">Protein transport</keyword>
<keyword evidence="5" id="KW-0813">Transport</keyword>
<organism evidence="11 12">
    <name type="scientific">Microdochium trichocladiopsis</name>
    <dbReference type="NCBI Taxonomy" id="1682393"/>
    <lineage>
        <taxon>Eukaryota</taxon>
        <taxon>Fungi</taxon>
        <taxon>Dikarya</taxon>
        <taxon>Ascomycota</taxon>
        <taxon>Pezizomycotina</taxon>
        <taxon>Sordariomycetes</taxon>
        <taxon>Xylariomycetidae</taxon>
        <taxon>Xylariales</taxon>
        <taxon>Microdochiaceae</taxon>
        <taxon>Microdochium</taxon>
    </lineage>
</organism>
<evidence type="ECO:0000313" key="11">
    <source>
        <dbReference type="EMBL" id="KAH7035375.1"/>
    </source>
</evidence>
<dbReference type="CDD" id="cd09090">
    <property type="entry name" value="INPP5c_ScInp51p-like"/>
    <property type="match status" value="1"/>
</dbReference>
<evidence type="ECO:0000256" key="1">
    <source>
        <dbReference type="ARBA" id="ARBA00004496"/>
    </source>
</evidence>
<dbReference type="GO" id="GO:0015031">
    <property type="term" value="P:protein transport"/>
    <property type="evidence" value="ECO:0007669"/>
    <property type="project" value="UniProtKB-KW"/>
</dbReference>
<evidence type="ECO:0000256" key="4">
    <source>
        <dbReference type="ARBA" id="ARBA00013044"/>
    </source>
</evidence>
<dbReference type="PROSITE" id="PS50275">
    <property type="entry name" value="SAC"/>
    <property type="match status" value="1"/>
</dbReference>
<evidence type="ECO:0000313" key="12">
    <source>
        <dbReference type="Proteomes" id="UP000756346"/>
    </source>
</evidence>
<dbReference type="SUPFAM" id="SSF56219">
    <property type="entry name" value="DNase I-like"/>
    <property type="match status" value="1"/>
</dbReference>
<dbReference type="InterPro" id="IPR002013">
    <property type="entry name" value="SAC_dom"/>
</dbReference>
<feature type="compositionally biased region" description="Polar residues" evidence="9">
    <location>
        <begin position="1216"/>
        <end position="1239"/>
    </location>
</feature>
<feature type="compositionally biased region" description="Polar residues" evidence="9">
    <location>
        <begin position="1181"/>
        <end position="1191"/>
    </location>
</feature>
<keyword evidence="12" id="KW-1185">Reference proteome</keyword>
<dbReference type="FunFam" id="3.60.10.10:FF:000029">
    <property type="entry name" value="Inositol polyphosphate 5-phosphatase"/>
    <property type="match status" value="1"/>
</dbReference>
<evidence type="ECO:0000256" key="9">
    <source>
        <dbReference type="SAM" id="MobiDB-lite"/>
    </source>
</evidence>
<comment type="subcellular location">
    <subcellularLocation>
        <location evidence="1">Cytoplasm</location>
    </subcellularLocation>
</comment>
<dbReference type="Pfam" id="PF02383">
    <property type="entry name" value="Syja_N"/>
    <property type="match status" value="1"/>
</dbReference>
<feature type="compositionally biased region" description="Low complexity" evidence="9">
    <location>
        <begin position="1247"/>
        <end position="1267"/>
    </location>
</feature>
<dbReference type="GO" id="GO:0004439">
    <property type="term" value="F:phosphatidylinositol-4,5-bisphosphate 5-phosphatase activity"/>
    <property type="evidence" value="ECO:0007669"/>
    <property type="project" value="UniProtKB-EC"/>
</dbReference>
<dbReference type="Pfam" id="PF22669">
    <property type="entry name" value="Exo_endo_phos2"/>
    <property type="match status" value="1"/>
</dbReference>
<evidence type="ECO:0000256" key="3">
    <source>
        <dbReference type="ARBA" id="ARBA00009678"/>
    </source>
</evidence>
<dbReference type="InterPro" id="IPR036691">
    <property type="entry name" value="Endo/exonu/phosph_ase_sf"/>
</dbReference>
<feature type="compositionally biased region" description="Polar residues" evidence="9">
    <location>
        <begin position="1009"/>
        <end position="1028"/>
    </location>
</feature>
<dbReference type="PANTHER" id="PTHR11200">
    <property type="entry name" value="INOSITOL 5-PHOSPHATASE"/>
    <property type="match status" value="1"/>
</dbReference>
<evidence type="ECO:0000256" key="6">
    <source>
        <dbReference type="ARBA" id="ARBA00022490"/>
    </source>
</evidence>
<feature type="compositionally biased region" description="Polar residues" evidence="9">
    <location>
        <begin position="11"/>
        <end position="23"/>
    </location>
</feature>
<dbReference type="Proteomes" id="UP000756346">
    <property type="component" value="Unassembled WGS sequence"/>
</dbReference>
<feature type="domain" description="SAC" evidence="10">
    <location>
        <begin position="188"/>
        <end position="556"/>
    </location>
</feature>
<proteinExistence type="inferred from homology"/>
<reference evidence="11" key="1">
    <citation type="journal article" date="2021" name="Nat. Commun.">
        <title>Genetic determinants of endophytism in the Arabidopsis root mycobiome.</title>
        <authorList>
            <person name="Mesny F."/>
            <person name="Miyauchi S."/>
            <person name="Thiergart T."/>
            <person name="Pickel B."/>
            <person name="Atanasova L."/>
            <person name="Karlsson M."/>
            <person name="Huettel B."/>
            <person name="Barry K.W."/>
            <person name="Haridas S."/>
            <person name="Chen C."/>
            <person name="Bauer D."/>
            <person name="Andreopoulos W."/>
            <person name="Pangilinan J."/>
            <person name="LaButti K."/>
            <person name="Riley R."/>
            <person name="Lipzen A."/>
            <person name="Clum A."/>
            <person name="Drula E."/>
            <person name="Henrissat B."/>
            <person name="Kohler A."/>
            <person name="Grigoriev I.V."/>
            <person name="Martin F.M."/>
            <person name="Hacquard S."/>
        </authorList>
    </citation>
    <scope>NUCLEOTIDE SEQUENCE</scope>
    <source>
        <strain evidence="11">MPI-CAGE-CH-0230</strain>
    </source>
</reference>
<evidence type="ECO:0000256" key="2">
    <source>
        <dbReference type="ARBA" id="ARBA00008943"/>
    </source>
</evidence>
<feature type="compositionally biased region" description="Acidic residues" evidence="9">
    <location>
        <begin position="972"/>
        <end position="981"/>
    </location>
</feature>
<dbReference type="OrthoDB" id="405996at2759"/>
<comment type="similarity">
    <text evidence="2">Belongs to the synaptojanin family.</text>
</comment>
<dbReference type="GO" id="GO:0046856">
    <property type="term" value="P:phosphatidylinositol dephosphorylation"/>
    <property type="evidence" value="ECO:0007669"/>
    <property type="project" value="InterPro"/>
</dbReference>
<evidence type="ECO:0000256" key="8">
    <source>
        <dbReference type="ARBA" id="ARBA00022927"/>
    </source>
</evidence>
<feature type="region of interest" description="Disordered" evidence="9">
    <location>
        <begin position="1103"/>
        <end position="1326"/>
    </location>
</feature>
<accession>A0A9P8YCG9</accession>
<evidence type="ECO:0000256" key="5">
    <source>
        <dbReference type="ARBA" id="ARBA00022448"/>
    </source>
</evidence>